<dbReference type="InterPro" id="IPR043168">
    <property type="entry name" value="DegV_C"/>
</dbReference>
<gene>
    <name evidence="2" type="primary">degV</name>
    <name evidence="2" type="ORF">PAECIP111893_00811</name>
</gene>
<evidence type="ECO:0000313" key="3">
    <source>
        <dbReference type="Proteomes" id="UP000838686"/>
    </source>
</evidence>
<evidence type="ECO:0000313" key="2">
    <source>
        <dbReference type="EMBL" id="CAH1196114.1"/>
    </source>
</evidence>
<name>A0ABN8G8S4_9BACL</name>
<dbReference type="EMBL" id="CAKMMF010000003">
    <property type="protein sequence ID" value="CAH1196114.1"/>
    <property type="molecule type" value="Genomic_DNA"/>
</dbReference>
<organism evidence="2 3">
    <name type="scientific">Paenibacillus plantiphilus</name>
    <dbReference type="NCBI Taxonomy" id="2905650"/>
    <lineage>
        <taxon>Bacteria</taxon>
        <taxon>Bacillati</taxon>
        <taxon>Bacillota</taxon>
        <taxon>Bacilli</taxon>
        <taxon>Bacillales</taxon>
        <taxon>Paenibacillaceae</taxon>
        <taxon>Paenibacillus</taxon>
    </lineage>
</organism>
<reference evidence="2" key="1">
    <citation type="submission" date="2022-01" db="EMBL/GenBank/DDBJ databases">
        <authorList>
            <person name="Criscuolo A."/>
        </authorList>
    </citation>
    <scope>NUCLEOTIDE SEQUENCE</scope>
    <source>
        <strain evidence="2">CIP111893</strain>
    </source>
</reference>
<keyword evidence="3" id="KW-1185">Reference proteome</keyword>
<dbReference type="Gene3D" id="3.40.50.10170">
    <property type="match status" value="1"/>
</dbReference>
<accession>A0ABN8G8S4</accession>
<dbReference type="PANTHER" id="PTHR33434:SF2">
    <property type="entry name" value="FATTY ACID-BINDING PROTEIN TM_1468"/>
    <property type="match status" value="1"/>
</dbReference>
<dbReference type="Pfam" id="PF02645">
    <property type="entry name" value="DegV"/>
    <property type="match status" value="1"/>
</dbReference>
<keyword evidence="1" id="KW-0446">Lipid-binding</keyword>
<dbReference type="Proteomes" id="UP000838686">
    <property type="component" value="Unassembled WGS sequence"/>
</dbReference>
<evidence type="ECO:0000256" key="1">
    <source>
        <dbReference type="ARBA" id="ARBA00023121"/>
    </source>
</evidence>
<dbReference type="NCBIfam" id="TIGR00762">
    <property type="entry name" value="DegV"/>
    <property type="match status" value="1"/>
</dbReference>
<sequence>MGKVRIVTDSTADIPNDVLERLGIARVSLKVIFGEQAYLDSVEINSSQFFEKLISSSVVPTTSQPSPLEFMETYENILKQEPDSSIISIHLSAALSGTYQSAMLGHSMMECECDVTVIDSKTASYGFGMMVIKAAEMAAAGKSKEEILVEIERLRLDKRIYFLVDTLEYLQKGGRIGKAAALFGSILNVKPILTVDEEGMVSAIDKVRGQKKAMHRIIELFKRDFGQEPINMMIGWAHTKELAMELAELAKKELNVRSVGETEIGPVIGTHVGPGTAALFINRV</sequence>
<dbReference type="InterPro" id="IPR050270">
    <property type="entry name" value="DegV_domain_contain"/>
</dbReference>
<proteinExistence type="predicted"/>
<dbReference type="PROSITE" id="PS51482">
    <property type="entry name" value="DEGV"/>
    <property type="match status" value="1"/>
</dbReference>
<dbReference type="RefSeq" id="WP_236339107.1">
    <property type="nucleotide sequence ID" value="NZ_CAKMMF010000003.1"/>
</dbReference>
<dbReference type="SUPFAM" id="SSF82549">
    <property type="entry name" value="DAK1/DegV-like"/>
    <property type="match status" value="1"/>
</dbReference>
<dbReference type="PANTHER" id="PTHR33434">
    <property type="entry name" value="DEGV DOMAIN-CONTAINING PROTEIN DR_1986-RELATED"/>
    <property type="match status" value="1"/>
</dbReference>
<dbReference type="InterPro" id="IPR003797">
    <property type="entry name" value="DegV"/>
</dbReference>
<dbReference type="Gene3D" id="3.30.1180.10">
    <property type="match status" value="1"/>
</dbReference>
<protein>
    <submittedName>
        <fullName evidence="2">Protein DegV</fullName>
    </submittedName>
</protein>
<comment type="caution">
    <text evidence="2">The sequence shown here is derived from an EMBL/GenBank/DDBJ whole genome shotgun (WGS) entry which is preliminary data.</text>
</comment>